<dbReference type="InterPro" id="IPR039425">
    <property type="entry name" value="RNA_pol_sigma-70-like"/>
</dbReference>
<keyword evidence="9" id="KW-1185">Reference proteome</keyword>
<dbReference type="GO" id="GO:0016987">
    <property type="term" value="F:sigma factor activity"/>
    <property type="evidence" value="ECO:0007669"/>
    <property type="project" value="UniProtKB-KW"/>
</dbReference>
<dbReference type="RefSeq" id="WP_197004737.1">
    <property type="nucleotide sequence ID" value="NZ_BONS01000017.1"/>
</dbReference>
<keyword evidence="3" id="KW-0731">Sigma factor</keyword>
<dbReference type="PANTHER" id="PTHR43133">
    <property type="entry name" value="RNA POLYMERASE ECF-TYPE SIGMA FACTO"/>
    <property type="match status" value="1"/>
</dbReference>
<comment type="similarity">
    <text evidence="1">Belongs to the sigma-70 factor family. ECF subfamily.</text>
</comment>
<dbReference type="InterPro" id="IPR013325">
    <property type="entry name" value="RNA_pol_sigma_r2"/>
</dbReference>
<dbReference type="Gene3D" id="1.10.10.10">
    <property type="entry name" value="Winged helix-like DNA-binding domain superfamily/Winged helix DNA-binding domain"/>
    <property type="match status" value="1"/>
</dbReference>
<evidence type="ECO:0000256" key="5">
    <source>
        <dbReference type="ARBA" id="ARBA00023163"/>
    </source>
</evidence>
<sequence length="165" mass="18135">MSGTESFDQFYRDTHRRVLTYLYAVCGDLSTAQDVTQEAYARAWQRWGRLAGYDDPEAWVRTVGWRLAAGNWRAARRWLVARVRLAQPDVSAGPSPDNVAIMAALAQIPPAQREAVVLHHLCGQSVAEIALATSSPAGTVKARLSRGRSALAVLLTDSWEATENV</sequence>
<evidence type="ECO:0000313" key="8">
    <source>
        <dbReference type="EMBL" id="MBG6137928.1"/>
    </source>
</evidence>
<dbReference type="InterPro" id="IPR013324">
    <property type="entry name" value="RNA_pol_sigma_r3/r4-like"/>
</dbReference>
<dbReference type="InterPro" id="IPR007627">
    <property type="entry name" value="RNA_pol_sigma70_r2"/>
</dbReference>
<dbReference type="Pfam" id="PF08281">
    <property type="entry name" value="Sigma70_r4_2"/>
    <property type="match status" value="1"/>
</dbReference>
<dbReference type="Pfam" id="PF04542">
    <property type="entry name" value="Sigma70_r2"/>
    <property type="match status" value="1"/>
</dbReference>
<evidence type="ECO:0000256" key="1">
    <source>
        <dbReference type="ARBA" id="ARBA00010641"/>
    </source>
</evidence>
<dbReference type="SUPFAM" id="SSF88946">
    <property type="entry name" value="Sigma2 domain of RNA polymerase sigma factors"/>
    <property type="match status" value="1"/>
</dbReference>
<dbReference type="InterPro" id="IPR013249">
    <property type="entry name" value="RNA_pol_sigma70_r4_t2"/>
</dbReference>
<protein>
    <submittedName>
        <fullName evidence="8">RNA polymerase sigma-70 factor (ECF subfamily)</fullName>
    </submittedName>
</protein>
<comment type="caution">
    <text evidence="8">The sequence shown here is derived from an EMBL/GenBank/DDBJ whole genome shotgun (WGS) entry which is preliminary data.</text>
</comment>
<evidence type="ECO:0000259" key="7">
    <source>
        <dbReference type="Pfam" id="PF08281"/>
    </source>
</evidence>
<proteinExistence type="inferred from homology"/>
<keyword evidence="4" id="KW-0238">DNA-binding</keyword>
<feature type="domain" description="RNA polymerase sigma-70 region 2" evidence="6">
    <location>
        <begin position="10"/>
        <end position="77"/>
    </location>
</feature>
<dbReference type="InterPro" id="IPR014284">
    <property type="entry name" value="RNA_pol_sigma-70_dom"/>
</dbReference>
<gene>
    <name evidence="8" type="ORF">IW245_004122</name>
</gene>
<dbReference type="AlphaFoldDB" id="A0A8J7GCB6"/>
<dbReference type="Proteomes" id="UP000622552">
    <property type="component" value="Unassembled WGS sequence"/>
</dbReference>
<evidence type="ECO:0000259" key="6">
    <source>
        <dbReference type="Pfam" id="PF04542"/>
    </source>
</evidence>
<evidence type="ECO:0000313" key="9">
    <source>
        <dbReference type="Proteomes" id="UP000622552"/>
    </source>
</evidence>
<dbReference type="NCBIfam" id="TIGR02937">
    <property type="entry name" value="sigma70-ECF"/>
    <property type="match status" value="1"/>
</dbReference>
<keyword evidence="5" id="KW-0804">Transcription</keyword>
<dbReference type="GO" id="GO:0003677">
    <property type="term" value="F:DNA binding"/>
    <property type="evidence" value="ECO:0007669"/>
    <property type="project" value="UniProtKB-KW"/>
</dbReference>
<evidence type="ECO:0000256" key="2">
    <source>
        <dbReference type="ARBA" id="ARBA00023015"/>
    </source>
</evidence>
<dbReference type="CDD" id="cd06171">
    <property type="entry name" value="Sigma70_r4"/>
    <property type="match status" value="1"/>
</dbReference>
<feature type="domain" description="RNA polymerase sigma factor 70 region 4 type 2" evidence="7">
    <location>
        <begin position="100"/>
        <end position="151"/>
    </location>
</feature>
<name>A0A8J7GCB6_9ACTN</name>
<keyword evidence="2" id="KW-0805">Transcription regulation</keyword>
<organism evidence="8 9">
    <name type="scientific">Longispora fulva</name>
    <dbReference type="NCBI Taxonomy" id="619741"/>
    <lineage>
        <taxon>Bacteria</taxon>
        <taxon>Bacillati</taxon>
        <taxon>Actinomycetota</taxon>
        <taxon>Actinomycetes</taxon>
        <taxon>Micromonosporales</taxon>
        <taxon>Micromonosporaceae</taxon>
        <taxon>Longispora</taxon>
    </lineage>
</organism>
<dbReference type="GO" id="GO:0006352">
    <property type="term" value="P:DNA-templated transcription initiation"/>
    <property type="evidence" value="ECO:0007669"/>
    <property type="project" value="InterPro"/>
</dbReference>
<reference evidence="8" key="1">
    <citation type="submission" date="2020-11" db="EMBL/GenBank/DDBJ databases">
        <title>Sequencing the genomes of 1000 actinobacteria strains.</title>
        <authorList>
            <person name="Klenk H.-P."/>
        </authorList>
    </citation>
    <scope>NUCLEOTIDE SEQUENCE</scope>
    <source>
        <strain evidence="8">DSM 45356</strain>
    </source>
</reference>
<dbReference type="Gene3D" id="1.10.1740.10">
    <property type="match status" value="1"/>
</dbReference>
<dbReference type="PANTHER" id="PTHR43133:SF50">
    <property type="entry name" value="ECF RNA POLYMERASE SIGMA FACTOR SIGM"/>
    <property type="match status" value="1"/>
</dbReference>
<dbReference type="EMBL" id="JADOUF010000001">
    <property type="protein sequence ID" value="MBG6137928.1"/>
    <property type="molecule type" value="Genomic_DNA"/>
</dbReference>
<accession>A0A8J7GCB6</accession>
<dbReference type="InterPro" id="IPR036388">
    <property type="entry name" value="WH-like_DNA-bd_sf"/>
</dbReference>
<evidence type="ECO:0000256" key="3">
    <source>
        <dbReference type="ARBA" id="ARBA00023082"/>
    </source>
</evidence>
<evidence type="ECO:0000256" key="4">
    <source>
        <dbReference type="ARBA" id="ARBA00023125"/>
    </source>
</evidence>
<dbReference type="SUPFAM" id="SSF88659">
    <property type="entry name" value="Sigma3 and sigma4 domains of RNA polymerase sigma factors"/>
    <property type="match status" value="1"/>
</dbReference>